<keyword evidence="12" id="KW-1185">Reference proteome</keyword>
<dbReference type="InterPro" id="IPR003664">
    <property type="entry name" value="FA_synthesis"/>
</dbReference>
<evidence type="ECO:0000256" key="1">
    <source>
        <dbReference type="ARBA" id="ARBA00001232"/>
    </source>
</evidence>
<dbReference type="InterPro" id="IPR012281">
    <property type="entry name" value="Phospholipid_synth_PlsX-like"/>
</dbReference>
<dbReference type="AlphaFoldDB" id="A0A143BK82"/>
<dbReference type="SUPFAM" id="SSF53659">
    <property type="entry name" value="Isocitrate/Isopropylmalate dehydrogenase-like"/>
    <property type="match status" value="1"/>
</dbReference>
<dbReference type="OrthoDB" id="9806408at2"/>
<dbReference type="STRING" id="1379270.GEMMAAP_08900"/>
<evidence type="ECO:0000256" key="4">
    <source>
        <dbReference type="ARBA" id="ARBA00022679"/>
    </source>
</evidence>
<evidence type="ECO:0000313" key="11">
    <source>
        <dbReference type="EMBL" id="AMW04922.1"/>
    </source>
</evidence>
<reference evidence="11 12" key="1">
    <citation type="journal article" date="2014" name="Proc. Natl. Acad. Sci. U.S.A.">
        <title>Functional type 2 photosynthetic reaction centers found in the rare bacterial phylum Gemmatimonadetes.</title>
        <authorList>
            <person name="Zeng Y."/>
            <person name="Feng F."/>
            <person name="Medova H."/>
            <person name="Dean J."/>
            <person name="Koblizek M."/>
        </authorList>
    </citation>
    <scope>NUCLEOTIDE SEQUENCE [LARGE SCALE GENOMIC DNA]</scope>
    <source>
        <strain evidence="11 12">AP64</strain>
    </source>
</reference>
<dbReference type="Gene3D" id="3.40.718.10">
    <property type="entry name" value="Isopropylmalate Dehydrogenase"/>
    <property type="match status" value="1"/>
</dbReference>
<dbReference type="eggNOG" id="COG0416">
    <property type="taxonomic scope" value="Bacteria"/>
</dbReference>
<evidence type="ECO:0000256" key="7">
    <source>
        <dbReference type="ARBA" id="ARBA00023264"/>
    </source>
</evidence>
<evidence type="ECO:0000256" key="10">
    <source>
        <dbReference type="HAMAP-Rule" id="MF_00019"/>
    </source>
</evidence>
<evidence type="ECO:0000256" key="8">
    <source>
        <dbReference type="ARBA" id="ARBA00024069"/>
    </source>
</evidence>
<comment type="subunit">
    <text evidence="9 10">Homodimer. Probably interacts with PlsY.</text>
</comment>
<name>A0A143BK82_9BACT</name>
<evidence type="ECO:0000313" key="12">
    <source>
        <dbReference type="Proteomes" id="UP000076404"/>
    </source>
</evidence>
<dbReference type="PIRSF" id="PIRSF002465">
    <property type="entry name" value="Phsphlp_syn_PlsX"/>
    <property type="match status" value="1"/>
</dbReference>
<evidence type="ECO:0000256" key="2">
    <source>
        <dbReference type="ARBA" id="ARBA00022490"/>
    </source>
</evidence>
<dbReference type="EMBL" id="CP011454">
    <property type="protein sequence ID" value="AMW04922.1"/>
    <property type="molecule type" value="Genomic_DNA"/>
</dbReference>
<dbReference type="PANTHER" id="PTHR30100">
    <property type="entry name" value="FATTY ACID/PHOSPHOLIPID SYNTHESIS PROTEIN PLSX"/>
    <property type="match status" value="1"/>
</dbReference>
<dbReference type="RefSeq" id="WP_026850815.1">
    <property type="nucleotide sequence ID" value="NZ_CP011454.1"/>
</dbReference>
<dbReference type="UniPathway" id="UPA00085"/>
<organism evidence="11 12">
    <name type="scientific">Gemmatimonas phototrophica</name>
    <dbReference type="NCBI Taxonomy" id="1379270"/>
    <lineage>
        <taxon>Bacteria</taxon>
        <taxon>Pseudomonadati</taxon>
        <taxon>Gemmatimonadota</taxon>
        <taxon>Gemmatimonadia</taxon>
        <taxon>Gemmatimonadales</taxon>
        <taxon>Gemmatimonadaceae</taxon>
        <taxon>Gemmatimonas</taxon>
    </lineage>
</organism>
<comment type="function">
    <text evidence="10">Catalyzes the reversible formation of acyl-phosphate (acyl-PO(4)) from acyl-[acyl-carrier-protein] (acyl-ACP). This enzyme utilizes acyl-ACP as fatty acyl donor, but not acyl-CoA.</text>
</comment>
<dbReference type="GO" id="GO:0043811">
    <property type="term" value="F:phosphate:acyl-[acyl carrier protein] acyltransferase activity"/>
    <property type="evidence" value="ECO:0007669"/>
    <property type="project" value="UniProtKB-UniRule"/>
</dbReference>
<evidence type="ECO:0000256" key="5">
    <source>
        <dbReference type="ARBA" id="ARBA00023098"/>
    </source>
</evidence>
<dbReference type="GO" id="GO:0006633">
    <property type="term" value="P:fatty acid biosynthetic process"/>
    <property type="evidence" value="ECO:0007669"/>
    <property type="project" value="UniProtKB-UniRule"/>
</dbReference>
<reference evidence="11 12" key="2">
    <citation type="journal article" date="2016" name="Environ. Microbiol. Rep.">
        <title>Metagenomic evidence for the presence of phototrophic Gemmatimonadetes bacteria in diverse environments.</title>
        <authorList>
            <person name="Zeng Y."/>
            <person name="Baumbach J."/>
            <person name="Barbosa E.G."/>
            <person name="Azevedo V."/>
            <person name="Zhang C."/>
            <person name="Koblizek M."/>
        </authorList>
    </citation>
    <scope>NUCLEOTIDE SEQUENCE [LARGE SCALE GENOMIC DNA]</scope>
    <source>
        <strain evidence="11 12">AP64</strain>
    </source>
</reference>
<gene>
    <name evidence="10" type="primary">plsX</name>
    <name evidence="11" type="ORF">GEMMAAP_08900</name>
</gene>
<keyword evidence="7 10" id="KW-1208">Phospholipid metabolism</keyword>
<comment type="catalytic activity">
    <reaction evidence="1 10">
        <text>a fatty acyl-[ACP] + phosphate = an acyl phosphate + holo-[ACP]</text>
        <dbReference type="Rhea" id="RHEA:42292"/>
        <dbReference type="Rhea" id="RHEA-COMP:9685"/>
        <dbReference type="Rhea" id="RHEA-COMP:14125"/>
        <dbReference type="ChEBI" id="CHEBI:43474"/>
        <dbReference type="ChEBI" id="CHEBI:59918"/>
        <dbReference type="ChEBI" id="CHEBI:64479"/>
        <dbReference type="ChEBI" id="CHEBI:138651"/>
        <dbReference type="EC" id="2.3.1.274"/>
    </reaction>
</comment>
<keyword evidence="4 10" id="KW-0808">Transferase</keyword>
<keyword evidence="3 10" id="KW-0444">Lipid biosynthesis</keyword>
<sequence>MARIAVDAMGGDFAPRAPIAGALHALSALGPDHHIELVGQTAVIEAELDGLLREEFASVAHVRDRLTIVEAPEVVDMTDKPSAALRRKPNSSMVIGIKRVAEGQAHAFVSAGNTGAQMAASLVLLKLHTGLTRPAIGTIFPTARQPILVLDVGANVDCAPEELVQFARIGTVYAQALLDRSNPAVGLLSIGEEPEKGNLAVKEAHQRLLHAGINFLGNVEGRDLPKGVCDRGPIDVVVCDGFTGNILLKFYESIGPMLIGMVSKVAGLDAREVAGSLKELDVDEYGGAPLLGVRGVSIISHGKSSPKAIKNAIHVALRAHESGMTEQIGRRLAESMPATTGSGITT</sequence>
<keyword evidence="6 10" id="KW-0594">Phospholipid biosynthesis</keyword>
<comment type="pathway">
    <text evidence="10">Lipid metabolism; phospholipid metabolism.</text>
</comment>
<dbReference type="PANTHER" id="PTHR30100:SF1">
    <property type="entry name" value="PHOSPHATE ACYLTRANSFERASE"/>
    <property type="match status" value="1"/>
</dbReference>
<comment type="subcellular location">
    <subcellularLocation>
        <location evidence="10">Cytoplasm</location>
    </subcellularLocation>
    <text evidence="10">Associated with the membrane possibly through PlsY.</text>
</comment>
<dbReference type="Proteomes" id="UP000076404">
    <property type="component" value="Chromosome"/>
</dbReference>
<dbReference type="NCBIfam" id="TIGR00182">
    <property type="entry name" value="plsX"/>
    <property type="match status" value="1"/>
</dbReference>
<evidence type="ECO:0000256" key="3">
    <source>
        <dbReference type="ARBA" id="ARBA00022516"/>
    </source>
</evidence>
<evidence type="ECO:0000256" key="6">
    <source>
        <dbReference type="ARBA" id="ARBA00023209"/>
    </source>
</evidence>
<dbReference type="EC" id="2.3.1.274" evidence="8 10"/>
<dbReference type="GO" id="GO:0005737">
    <property type="term" value="C:cytoplasm"/>
    <property type="evidence" value="ECO:0007669"/>
    <property type="project" value="UniProtKB-SubCell"/>
</dbReference>
<comment type="similarity">
    <text evidence="10">Belongs to the PlsX family.</text>
</comment>
<accession>A0A143BK82</accession>
<protein>
    <recommendedName>
        <fullName evidence="8 10">Phosphate acyltransferase</fullName>
        <ecNumber evidence="8 10">2.3.1.274</ecNumber>
    </recommendedName>
    <alternativeName>
        <fullName evidence="10">Acyl-ACP phosphotransacylase</fullName>
    </alternativeName>
    <alternativeName>
        <fullName evidence="10">Acyl-[acyl-carrier-protein]--phosphate acyltransferase</fullName>
    </alternativeName>
    <alternativeName>
        <fullName evidence="10">Phosphate-acyl-ACP acyltransferase</fullName>
    </alternativeName>
</protein>
<keyword evidence="5 10" id="KW-0443">Lipid metabolism</keyword>
<dbReference type="Pfam" id="PF02504">
    <property type="entry name" value="FA_synthesis"/>
    <property type="match status" value="1"/>
</dbReference>
<evidence type="ECO:0000256" key="9">
    <source>
        <dbReference type="ARBA" id="ARBA00046608"/>
    </source>
</evidence>
<dbReference type="HAMAP" id="MF_00019">
    <property type="entry name" value="PlsX"/>
    <property type="match status" value="1"/>
</dbReference>
<dbReference type="KEGG" id="gph:GEMMAAP_08900"/>
<dbReference type="GO" id="GO:0008654">
    <property type="term" value="P:phospholipid biosynthetic process"/>
    <property type="evidence" value="ECO:0007669"/>
    <property type="project" value="UniProtKB-KW"/>
</dbReference>
<proteinExistence type="inferred from homology"/>
<keyword evidence="2 10" id="KW-0963">Cytoplasm</keyword>